<dbReference type="InterPro" id="IPR025380">
    <property type="entry name" value="DUF4369"/>
</dbReference>
<evidence type="ECO:0000256" key="1">
    <source>
        <dbReference type="ARBA" id="ARBA00004196"/>
    </source>
</evidence>
<dbReference type="KEGG" id="cbae:COR50_14300"/>
<dbReference type="OrthoDB" id="750178at2"/>
<proteinExistence type="predicted"/>
<sequence>MNNKSWWGLLLLLPGLVMAQDKFKISGKISGIEGNKMVVLDYLDSNGEKVNDTCLLKKGRFSFEGFTAYGNKAYLSLEPVKRDTTRRRTYDGQDFYLAKGNYTVKGTGHISGADIKGTPVQEDFKAYNTQMDPLMKQWRAIVDEYNTASRAKDSATLQKLKQTAPPVMHKMDSTLDAFIYNHPDSYVSLDLVYYNKTSVIEPEKFDPIYKSLNPALLESFNGKKLAAKYEKAKQLFIGKSIDFTQTDVEGKEFTLSSLRGQYVLVDFWASWCKPCRAENPNLLKAYQHLKDKNFTIVGVSLDEGKKGWLHAVEQDGMPWKQVSDLKGFKSDLAVKYGITAIPQNVLVDPSGKIIAKNLRGEDLLEQLQRYIK</sequence>
<keyword evidence="5" id="KW-0732">Signal</keyword>
<dbReference type="GO" id="GO:0030313">
    <property type="term" value="C:cell envelope"/>
    <property type="evidence" value="ECO:0007669"/>
    <property type="project" value="UniProtKB-SubCell"/>
</dbReference>
<dbReference type="EMBL" id="CP023777">
    <property type="protein sequence ID" value="ATL49884.1"/>
    <property type="molecule type" value="Genomic_DNA"/>
</dbReference>
<keyword evidence="8" id="KW-1185">Reference proteome</keyword>
<gene>
    <name evidence="7" type="ORF">COR50_14300</name>
</gene>
<dbReference type="SUPFAM" id="SSF52833">
    <property type="entry name" value="Thioredoxin-like"/>
    <property type="match status" value="1"/>
</dbReference>
<dbReference type="InterPro" id="IPR013766">
    <property type="entry name" value="Thioredoxin_domain"/>
</dbReference>
<dbReference type="AlphaFoldDB" id="A0A291R198"/>
<evidence type="ECO:0000256" key="4">
    <source>
        <dbReference type="ARBA" id="ARBA00023284"/>
    </source>
</evidence>
<evidence type="ECO:0000256" key="2">
    <source>
        <dbReference type="ARBA" id="ARBA00022748"/>
    </source>
</evidence>
<feature type="chain" id="PRO_5012787450" evidence="5">
    <location>
        <begin position="20"/>
        <end position="372"/>
    </location>
</feature>
<dbReference type="InterPro" id="IPR050553">
    <property type="entry name" value="Thioredoxin_ResA/DsbE_sf"/>
</dbReference>
<keyword evidence="2" id="KW-0201">Cytochrome c-type biogenesis</keyword>
<evidence type="ECO:0000313" key="8">
    <source>
        <dbReference type="Proteomes" id="UP000220133"/>
    </source>
</evidence>
<accession>A0A291R198</accession>
<dbReference type="CDD" id="cd02966">
    <property type="entry name" value="TlpA_like_family"/>
    <property type="match status" value="1"/>
</dbReference>
<dbReference type="InterPro" id="IPR036249">
    <property type="entry name" value="Thioredoxin-like_sf"/>
</dbReference>
<evidence type="ECO:0000313" key="7">
    <source>
        <dbReference type="EMBL" id="ATL49884.1"/>
    </source>
</evidence>
<dbReference type="PANTHER" id="PTHR42852:SF6">
    <property type="entry name" value="THIOL:DISULFIDE INTERCHANGE PROTEIN DSBE"/>
    <property type="match status" value="1"/>
</dbReference>
<name>A0A291R198_9BACT</name>
<keyword evidence="3" id="KW-1015">Disulfide bond</keyword>
<organism evidence="7 8">
    <name type="scientific">Chitinophaga caeni</name>
    <dbReference type="NCBI Taxonomy" id="2029983"/>
    <lineage>
        <taxon>Bacteria</taxon>
        <taxon>Pseudomonadati</taxon>
        <taxon>Bacteroidota</taxon>
        <taxon>Chitinophagia</taxon>
        <taxon>Chitinophagales</taxon>
        <taxon>Chitinophagaceae</taxon>
        <taxon>Chitinophaga</taxon>
    </lineage>
</organism>
<evidence type="ECO:0000256" key="5">
    <source>
        <dbReference type="SAM" id="SignalP"/>
    </source>
</evidence>
<reference evidence="7 8" key="1">
    <citation type="submission" date="2017-10" db="EMBL/GenBank/DDBJ databases">
        <title>Paenichitinophaga pekingensis gen. nov., sp. nov., isolated from activated sludge.</title>
        <authorList>
            <person name="Jin D."/>
            <person name="Kong X."/>
            <person name="Deng Y."/>
            <person name="Bai Z."/>
        </authorList>
    </citation>
    <scope>NUCLEOTIDE SEQUENCE [LARGE SCALE GENOMIC DNA]</scope>
    <source>
        <strain evidence="7 8">13</strain>
    </source>
</reference>
<dbReference type="Proteomes" id="UP000220133">
    <property type="component" value="Chromosome"/>
</dbReference>
<dbReference type="Gene3D" id="3.40.30.10">
    <property type="entry name" value="Glutaredoxin"/>
    <property type="match status" value="1"/>
</dbReference>
<protein>
    <submittedName>
        <fullName evidence="7">Alkyl hydroperoxide reductase</fullName>
    </submittedName>
</protein>
<dbReference type="InterPro" id="IPR000866">
    <property type="entry name" value="AhpC/TSA"/>
</dbReference>
<dbReference type="GO" id="GO:0017004">
    <property type="term" value="P:cytochrome complex assembly"/>
    <property type="evidence" value="ECO:0007669"/>
    <property type="project" value="UniProtKB-KW"/>
</dbReference>
<dbReference type="Pfam" id="PF14289">
    <property type="entry name" value="DUF4369"/>
    <property type="match status" value="1"/>
</dbReference>
<evidence type="ECO:0000256" key="3">
    <source>
        <dbReference type="ARBA" id="ARBA00023157"/>
    </source>
</evidence>
<feature type="domain" description="Thioredoxin" evidence="6">
    <location>
        <begin position="234"/>
        <end position="372"/>
    </location>
</feature>
<dbReference type="PROSITE" id="PS51352">
    <property type="entry name" value="THIOREDOXIN_2"/>
    <property type="match status" value="1"/>
</dbReference>
<evidence type="ECO:0000259" key="6">
    <source>
        <dbReference type="PROSITE" id="PS51352"/>
    </source>
</evidence>
<comment type="subcellular location">
    <subcellularLocation>
        <location evidence="1">Cell envelope</location>
    </subcellularLocation>
</comment>
<dbReference type="PANTHER" id="PTHR42852">
    <property type="entry name" value="THIOL:DISULFIDE INTERCHANGE PROTEIN DSBE"/>
    <property type="match status" value="1"/>
</dbReference>
<dbReference type="Pfam" id="PF00578">
    <property type="entry name" value="AhpC-TSA"/>
    <property type="match status" value="1"/>
</dbReference>
<keyword evidence="4" id="KW-0676">Redox-active center</keyword>
<feature type="signal peptide" evidence="5">
    <location>
        <begin position="1"/>
        <end position="19"/>
    </location>
</feature>